<keyword evidence="3 5" id="KW-0964">Secreted</keyword>
<dbReference type="Proteomes" id="UP000688947">
    <property type="component" value="Unassembled WGS sequence"/>
</dbReference>
<dbReference type="AlphaFoldDB" id="A0A8T1TTW2"/>
<gene>
    <name evidence="6" type="ORF">JG687_00016903</name>
</gene>
<name>A0A8T1TTW2_9STRA</name>
<dbReference type="EMBL" id="JAENGZ010001815">
    <property type="protein sequence ID" value="KAG6946125.1"/>
    <property type="molecule type" value="Genomic_DNA"/>
</dbReference>
<comment type="function">
    <text evidence="5">Effector that suppresses plant defense responses during pathogen infection.</text>
</comment>
<comment type="similarity">
    <text evidence="2 5">Belongs to the RxLR effector family.</text>
</comment>
<proteinExistence type="inferred from homology"/>
<protein>
    <recommendedName>
        <fullName evidence="5">RxLR effector protein</fullName>
    </recommendedName>
</protein>
<comment type="domain">
    <text evidence="5">The RxLR-dEER motif acts to carry the protein into the host cell cytoplasm through binding to cell surface phosphatidylinositol-3-phosphate.</text>
</comment>
<reference evidence="6" key="1">
    <citation type="submission" date="2021-01" db="EMBL/GenBank/DDBJ databases">
        <title>Phytophthora aleatoria, a newly-described species from Pinus radiata is distinct from Phytophthora cactorum isolates based on comparative genomics.</title>
        <authorList>
            <person name="Mcdougal R."/>
            <person name="Panda P."/>
            <person name="Williams N."/>
            <person name="Studholme D.J."/>
        </authorList>
    </citation>
    <scope>NUCLEOTIDE SEQUENCE</scope>
    <source>
        <strain evidence="6">NZFS 3830</strain>
    </source>
</reference>
<sequence>MIRYALLLIVFVLVGGVNTVSAAGKLPSSPNQLALVSSAELTNPDTKRLLRQESVTTTGNGGDDDATEERAIIASTLKNALYKFLAWRGINPQTVSVKLGIHSGRAPDIYHRFYNSYQRWYATYGPRVYG</sequence>
<evidence type="ECO:0000256" key="3">
    <source>
        <dbReference type="ARBA" id="ARBA00022525"/>
    </source>
</evidence>
<accession>A0A8T1TTW2</accession>
<comment type="subcellular location">
    <subcellularLocation>
        <location evidence="1 5">Secreted</location>
    </subcellularLocation>
</comment>
<evidence type="ECO:0000256" key="1">
    <source>
        <dbReference type="ARBA" id="ARBA00004613"/>
    </source>
</evidence>
<organism evidence="6 7">
    <name type="scientific">Phytophthora cactorum</name>
    <dbReference type="NCBI Taxonomy" id="29920"/>
    <lineage>
        <taxon>Eukaryota</taxon>
        <taxon>Sar</taxon>
        <taxon>Stramenopiles</taxon>
        <taxon>Oomycota</taxon>
        <taxon>Peronosporomycetes</taxon>
        <taxon>Peronosporales</taxon>
        <taxon>Peronosporaceae</taxon>
        <taxon>Phytophthora</taxon>
    </lineage>
</organism>
<dbReference type="InterPro" id="IPR031825">
    <property type="entry name" value="RXLR"/>
</dbReference>
<comment type="caution">
    <text evidence="6">The sequence shown here is derived from an EMBL/GenBank/DDBJ whole genome shotgun (WGS) entry which is preliminary data.</text>
</comment>
<dbReference type="VEuPathDB" id="FungiDB:PC110_g21286"/>
<evidence type="ECO:0000256" key="2">
    <source>
        <dbReference type="ARBA" id="ARBA00010400"/>
    </source>
</evidence>
<evidence type="ECO:0000313" key="6">
    <source>
        <dbReference type="EMBL" id="KAG6946125.1"/>
    </source>
</evidence>
<feature type="chain" id="PRO_5045010698" description="RxLR effector protein" evidence="5">
    <location>
        <begin position="23"/>
        <end position="130"/>
    </location>
</feature>
<evidence type="ECO:0000256" key="4">
    <source>
        <dbReference type="ARBA" id="ARBA00022729"/>
    </source>
</evidence>
<dbReference type="OrthoDB" id="118288at2759"/>
<keyword evidence="4 5" id="KW-0732">Signal</keyword>
<evidence type="ECO:0000313" key="7">
    <source>
        <dbReference type="Proteomes" id="UP000688947"/>
    </source>
</evidence>
<dbReference type="Pfam" id="PF16810">
    <property type="entry name" value="RXLR"/>
    <property type="match status" value="1"/>
</dbReference>
<evidence type="ECO:0000256" key="5">
    <source>
        <dbReference type="RuleBase" id="RU367124"/>
    </source>
</evidence>
<feature type="signal peptide" evidence="5">
    <location>
        <begin position="1"/>
        <end position="22"/>
    </location>
</feature>